<evidence type="ECO:0008006" key="8">
    <source>
        <dbReference type="Google" id="ProtNLM"/>
    </source>
</evidence>
<dbReference type="Pfam" id="PF13359">
    <property type="entry name" value="DDE_Tnp_4"/>
    <property type="match status" value="1"/>
</dbReference>
<dbReference type="InterPro" id="IPR027806">
    <property type="entry name" value="HARBI1_dom"/>
</dbReference>
<dbReference type="AlphaFoldDB" id="A0A2N9EVQ1"/>
<dbReference type="InterPro" id="IPR058353">
    <property type="entry name" value="DUF8040"/>
</dbReference>
<evidence type="ECO:0000313" key="7">
    <source>
        <dbReference type="EMBL" id="SPC78863.1"/>
    </source>
</evidence>
<protein>
    <recommendedName>
        <fullName evidence="8">DDE Tnp4 domain-containing protein</fullName>
    </recommendedName>
</protein>
<evidence type="ECO:0000259" key="4">
    <source>
        <dbReference type="Pfam" id="PF12776"/>
    </source>
</evidence>
<gene>
    <name evidence="7" type="ORF">FSB_LOCUS6745</name>
</gene>
<dbReference type="EMBL" id="OIVN01000354">
    <property type="protein sequence ID" value="SPC78863.1"/>
    <property type="molecule type" value="Genomic_DNA"/>
</dbReference>
<organism evidence="7">
    <name type="scientific">Fagus sylvatica</name>
    <name type="common">Beechnut</name>
    <dbReference type="NCBI Taxonomy" id="28930"/>
    <lineage>
        <taxon>Eukaryota</taxon>
        <taxon>Viridiplantae</taxon>
        <taxon>Streptophyta</taxon>
        <taxon>Embryophyta</taxon>
        <taxon>Tracheophyta</taxon>
        <taxon>Spermatophyta</taxon>
        <taxon>Magnoliopsida</taxon>
        <taxon>eudicotyledons</taxon>
        <taxon>Gunneridae</taxon>
        <taxon>Pentapetalae</taxon>
        <taxon>rosids</taxon>
        <taxon>fabids</taxon>
        <taxon>Fagales</taxon>
        <taxon>Fagaceae</taxon>
        <taxon>Fagus</taxon>
    </lineage>
</organism>
<accession>A0A2N9EVQ1</accession>
<dbReference type="PANTHER" id="PTHR47584:SF14">
    <property type="entry name" value="L10-INTERACTING MYB DOMAIN-CONTAINING PROTEIN-LIKE"/>
    <property type="match status" value="1"/>
</dbReference>
<dbReference type="InterPro" id="IPR024752">
    <property type="entry name" value="Myb/SANT-like_dom"/>
</dbReference>
<dbReference type="PANTHER" id="PTHR47584">
    <property type="match status" value="1"/>
</dbReference>
<evidence type="ECO:0000256" key="3">
    <source>
        <dbReference type="SAM" id="MobiDB-lite"/>
    </source>
</evidence>
<dbReference type="Pfam" id="PF26138">
    <property type="entry name" value="DUF8040"/>
    <property type="match status" value="1"/>
</dbReference>
<feature type="compositionally biased region" description="Acidic residues" evidence="3">
    <location>
        <begin position="237"/>
        <end position="249"/>
    </location>
</feature>
<feature type="compositionally biased region" description="Acidic residues" evidence="3">
    <location>
        <begin position="378"/>
        <end position="402"/>
    </location>
</feature>
<sequence length="826" mass="95150">MGSPKGTDLERELAYLWLDGEQGGYNLHDGNDNLPGNSFVYFGFIMQGIHLTQPSQPSVQMTIELNDVDDAKLWPPNVEKLFIQLMVEEMVKGNMQEGIFHKRIWDKILEELNKQSKRNYKFPQVKTKFNQLRQRHRIFSQLLQHIGLGWDAETNTVSGSDEVWMNVLAAMPKAKEFRRKGCENYIQLGTLFNKTTATGVMTFASTQDPTNTDEERELDERLISTRVHVDVDVDVEVDPDIGEDPEPVEGDVRETHPNKRAKSVTSTKSKKNARKGERVSEMTEAINNFARITEKRNESKDARHAAKYAAKATNTIASSAHPPMKPTPPVDDHSFEKAIELLDTYKDLPPEKFMKILQALYKRVTVIMSNDENITSQEFDEENSLESDMSGEENELDSDMSDENNQNSKENHMSYQASLISSSSSSSSEDIDSDQDYEIITRYFRSAMEYVDKHYFKQPQRISILSGRAYIEEILNGHDSTCYDLFRVHIPVFRHLCYTLRLHRLIVEDEGDVSLEESVAMFLYIVGHNTRQRVVGDRFQHSLETIHRRFHIVLRSIHALGVILIKPDQNYNGLPAKLRTNNKYFPWFERCVGAIDGTHVSAMVPAVKKTSCRGRKHVITQNVMCAVNFDMRFTFVYSGWEGSANDSRVFENAILSHDMVFPWPVEGSYYLVDSGYPLGGCFMPPHKSVRYHAQEYSGRQRQPKNAVELFNYRHSSLRMVVERIFGVLKARFLIFYHMPKYLVARQRMIVTACCTIHNFIRLHQRNDQLFLEWENKDIPTNDDGGIHGPQDQNDWRLRQVEAVSETAQGEMRNLRDAITTAMWACH</sequence>
<proteinExistence type="predicted"/>
<feature type="domain" description="Myb/SANT-like" evidence="4">
    <location>
        <begin position="74"/>
        <end position="166"/>
    </location>
</feature>
<dbReference type="GO" id="GO:0046872">
    <property type="term" value="F:metal ion binding"/>
    <property type="evidence" value="ECO:0007669"/>
    <property type="project" value="UniProtKB-KW"/>
</dbReference>
<evidence type="ECO:0000259" key="5">
    <source>
        <dbReference type="Pfam" id="PF13359"/>
    </source>
</evidence>
<evidence type="ECO:0000256" key="1">
    <source>
        <dbReference type="ARBA" id="ARBA00001968"/>
    </source>
</evidence>
<evidence type="ECO:0000259" key="6">
    <source>
        <dbReference type="Pfam" id="PF26138"/>
    </source>
</evidence>
<keyword evidence="2" id="KW-0479">Metal-binding</keyword>
<dbReference type="InterPro" id="IPR045026">
    <property type="entry name" value="LIMYB"/>
</dbReference>
<reference evidence="7" key="1">
    <citation type="submission" date="2018-02" db="EMBL/GenBank/DDBJ databases">
        <authorList>
            <person name="Cohen D.B."/>
            <person name="Kent A.D."/>
        </authorList>
    </citation>
    <scope>NUCLEOTIDE SEQUENCE</scope>
</reference>
<feature type="region of interest" description="Disordered" evidence="3">
    <location>
        <begin position="375"/>
        <end position="408"/>
    </location>
</feature>
<feature type="compositionally biased region" description="Basic residues" evidence="3">
    <location>
        <begin position="258"/>
        <end position="273"/>
    </location>
</feature>
<feature type="domain" description="DDE Tnp4" evidence="5">
    <location>
        <begin position="595"/>
        <end position="758"/>
    </location>
</feature>
<name>A0A2N9EVQ1_FAGSY</name>
<comment type="cofactor">
    <cofactor evidence="1">
        <name>a divalent metal cation</name>
        <dbReference type="ChEBI" id="CHEBI:60240"/>
    </cofactor>
</comment>
<evidence type="ECO:0000256" key="2">
    <source>
        <dbReference type="ARBA" id="ARBA00022723"/>
    </source>
</evidence>
<dbReference type="Pfam" id="PF12776">
    <property type="entry name" value="Myb_DNA-bind_3"/>
    <property type="match status" value="1"/>
</dbReference>
<feature type="domain" description="DUF8040" evidence="6">
    <location>
        <begin position="463"/>
        <end position="557"/>
    </location>
</feature>
<feature type="region of interest" description="Disordered" evidence="3">
    <location>
        <begin position="237"/>
        <end position="279"/>
    </location>
</feature>